<protein>
    <submittedName>
        <fullName evidence="1">Uncharacterized protein</fullName>
    </submittedName>
</protein>
<proteinExistence type="predicted"/>
<dbReference type="AlphaFoldDB" id="A0A8T5VBM2"/>
<accession>A0A8T5VBM2</accession>
<dbReference type="SUPFAM" id="SSF53850">
    <property type="entry name" value="Periplasmic binding protein-like II"/>
    <property type="match status" value="1"/>
</dbReference>
<evidence type="ECO:0000313" key="2">
    <source>
        <dbReference type="Proteomes" id="UP000551709"/>
    </source>
</evidence>
<dbReference type="RefSeq" id="WP_224580669.1">
    <property type="nucleotide sequence ID" value="NZ_CP096255.1"/>
</dbReference>
<reference evidence="1" key="1">
    <citation type="journal article" date="2017" name="Syst. Appl. Microbiol.">
        <title>Soybeans inoculated with root zone soils of Canadian native legumes harbour diverse and novel Bradyrhizobium spp. that possess agricultural potential.</title>
        <authorList>
            <person name="Bromfield E.S.P."/>
            <person name="Cloutier S."/>
            <person name="Tambong J.T."/>
            <person name="Tran Thi T.V."/>
        </authorList>
    </citation>
    <scope>NUCLEOTIDE SEQUENCE</scope>
    <source>
        <strain evidence="1">1S5</strain>
    </source>
</reference>
<evidence type="ECO:0000313" key="1">
    <source>
        <dbReference type="EMBL" id="UPT85288.1"/>
    </source>
</evidence>
<organism evidence="1 2">
    <name type="scientific">Bradyrhizobium barranii subsp. apii</name>
    <dbReference type="NCBI Taxonomy" id="2819348"/>
    <lineage>
        <taxon>Bacteria</taxon>
        <taxon>Pseudomonadati</taxon>
        <taxon>Pseudomonadota</taxon>
        <taxon>Alphaproteobacteria</taxon>
        <taxon>Hyphomicrobiales</taxon>
        <taxon>Nitrobacteraceae</taxon>
        <taxon>Bradyrhizobium</taxon>
        <taxon>Bradyrhizobium barranii</taxon>
    </lineage>
</organism>
<dbReference type="PANTHER" id="PTHR42941">
    <property type="entry name" value="SLL1037 PROTEIN"/>
    <property type="match status" value="1"/>
</dbReference>
<dbReference type="Gene3D" id="3.40.190.10">
    <property type="entry name" value="Periplasmic binding protein-like II"/>
    <property type="match status" value="2"/>
</dbReference>
<reference evidence="1" key="2">
    <citation type="submission" date="2022-04" db="EMBL/GenBank/DDBJ databases">
        <authorList>
            <person name="Bromfield E.S.P."/>
            <person name="Cloutier S."/>
        </authorList>
    </citation>
    <scope>NUCLEOTIDE SEQUENCE</scope>
    <source>
        <strain evidence="1">1S5</strain>
    </source>
</reference>
<sequence>MPVPSDLSVRRDASSRRRNRFGPWLALASVLTVALALAYWVWQPATLRIAVGPAGSDDQALIAAVAKAFDARGGAVRLVPIETDGTLQSLNLLGAGKADLAVARGDFAMPADTNSVAFLRRNFVVLWAPAARKGAARPKIMEIASLTGRRIGVVGLGDANLNLLRVILAESGVNP</sequence>
<dbReference type="Proteomes" id="UP000551709">
    <property type="component" value="Chromosome"/>
</dbReference>
<dbReference type="PANTHER" id="PTHR42941:SF1">
    <property type="entry name" value="SLL1037 PROTEIN"/>
    <property type="match status" value="1"/>
</dbReference>
<dbReference type="InterPro" id="IPR011852">
    <property type="entry name" value="TRAP_TAXI"/>
</dbReference>
<name>A0A8T5VBM2_9BRAD</name>
<dbReference type="EMBL" id="CP096255">
    <property type="protein sequence ID" value="UPT85288.1"/>
    <property type="molecule type" value="Genomic_DNA"/>
</dbReference>
<gene>
    <name evidence="1" type="ORF">HAP41_0000033950</name>
</gene>